<organism evidence="3 4">
    <name type="scientific">Zasmidium cellare ATCC 36951</name>
    <dbReference type="NCBI Taxonomy" id="1080233"/>
    <lineage>
        <taxon>Eukaryota</taxon>
        <taxon>Fungi</taxon>
        <taxon>Dikarya</taxon>
        <taxon>Ascomycota</taxon>
        <taxon>Pezizomycotina</taxon>
        <taxon>Dothideomycetes</taxon>
        <taxon>Dothideomycetidae</taxon>
        <taxon>Mycosphaerellales</taxon>
        <taxon>Mycosphaerellaceae</taxon>
        <taxon>Zasmidium</taxon>
    </lineage>
</organism>
<name>A0A6A6D2X0_ZASCE</name>
<gene>
    <name evidence="3" type="ORF">M409DRAFT_16682</name>
</gene>
<evidence type="ECO:0008006" key="5">
    <source>
        <dbReference type="Google" id="ProtNLM"/>
    </source>
</evidence>
<dbReference type="OrthoDB" id="412788at2759"/>
<dbReference type="NCBIfam" id="NF041278">
    <property type="entry name" value="CmcJ_NvfI_EfuI"/>
    <property type="match status" value="1"/>
</dbReference>
<reference evidence="3" key="1">
    <citation type="journal article" date="2020" name="Stud. Mycol.">
        <title>101 Dothideomycetes genomes: a test case for predicting lifestyles and emergence of pathogens.</title>
        <authorList>
            <person name="Haridas S."/>
            <person name="Albert R."/>
            <person name="Binder M."/>
            <person name="Bloem J."/>
            <person name="Labutti K."/>
            <person name="Salamov A."/>
            <person name="Andreopoulos B."/>
            <person name="Baker S."/>
            <person name="Barry K."/>
            <person name="Bills G."/>
            <person name="Bluhm B."/>
            <person name="Cannon C."/>
            <person name="Castanera R."/>
            <person name="Culley D."/>
            <person name="Daum C."/>
            <person name="Ezra D."/>
            <person name="Gonzalez J."/>
            <person name="Henrissat B."/>
            <person name="Kuo A."/>
            <person name="Liang C."/>
            <person name="Lipzen A."/>
            <person name="Lutzoni F."/>
            <person name="Magnuson J."/>
            <person name="Mondo S."/>
            <person name="Nolan M."/>
            <person name="Ohm R."/>
            <person name="Pangilinan J."/>
            <person name="Park H.-J."/>
            <person name="Ramirez L."/>
            <person name="Alfaro M."/>
            <person name="Sun H."/>
            <person name="Tritt A."/>
            <person name="Yoshinaga Y."/>
            <person name="Zwiers L.-H."/>
            <person name="Turgeon B."/>
            <person name="Goodwin S."/>
            <person name="Spatafora J."/>
            <person name="Crous P."/>
            <person name="Grigoriev I."/>
        </authorList>
    </citation>
    <scope>NUCLEOTIDE SEQUENCE</scope>
    <source>
        <strain evidence="3">ATCC 36951</strain>
    </source>
</reference>
<keyword evidence="4" id="KW-1185">Reference proteome</keyword>
<comment type="similarity">
    <text evidence="2">Belongs to the asaB hydroxylase/desaturase family.</text>
</comment>
<evidence type="ECO:0000256" key="2">
    <source>
        <dbReference type="ARBA" id="ARBA00023604"/>
    </source>
</evidence>
<dbReference type="PANTHER" id="PTHR34598:SF3">
    <property type="entry name" value="OXIDOREDUCTASE AN1597"/>
    <property type="match status" value="1"/>
</dbReference>
<dbReference type="AlphaFoldDB" id="A0A6A6D2X0"/>
<proteinExistence type="inferred from homology"/>
<sequence>MGSIDANGTTAAHGVIRYSEPDDSIPASERSFYSFPASRLVEDHTHELHDLRQSPIKPGAGLDVQGFTWLTHKSALAGDEWFQGRNIEDVYAPEMIKLICEVTGAKRAVVDGFGIRTRSATLQEEKPYDVNLKGDGLDLVVSQLPRDVLRVSGKDRNNAIPPARTAHIDFSVQGLRDTVRWGRQDIAREAQAAIEAEDAGEAPRYAAYSIWRPLKPVKKDPLAMLDWRTVDKSDIAPMTSRALSGIRPEGEYIRTGLSHGPPKNPEMLKWYWIPSQQPDEVVILKFSDTSVGDLGENKPDIAAHCVHGSPVIPGMEDVEARESIECRIIAFWD</sequence>
<dbReference type="InterPro" id="IPR044053">
    <property type="entry name" value="AsaB-like"/>
</dbReference>
<evidence type="ECO:0000313" key="4">
    <source>
        <dbReference type="Proteomes" id="UP000799537"/>
    </source>
</evidence>
<dbReference type="EMBL" id="ML993580">
    <property type="protein sequence ID" value="KAF2172720.1"/>
    <property type="molecule type" value="Genomic_DNA"/>
</dbReference>
<keyword evidence="1" id="KW-0560">Oxidoreductase</keyword>
<evidence type="ECO:0000313" key="3">
    <source>
        <dbReference type="EMBL" id="KAF2172720.1"/>
    </source>
</evidence>
<dbReference type="PANTHER" id="PTHR34598">
    <property type="entry name" value="BLL6449 PROTEIN"/>
    <property type="match status" value="1"/>
</dbReference>
<dbReference type="RefSeq" id="XP_033673609.1">
    <property type="nucleotide sequence ID" value="XM_033803723.1"/>
</dbReference>
<protein>
    <recommendedName>
        <fullName evidence="5">GA4 desaturase</fullName>
    </recommendedName>
</protein>
<dbReference type="Proteomes" id="UP000799537">
    <property type="component" value="Unassembled WGS sequence"/>
</dbReference>
<evidence type="ECO:0000256" key="1">
    <source>
        <dbReference type="ARBA" id="ARBA00023002"/>
    </source>
</evidence>
<dbReference type="GO" id="GO:0016491">
    <property type="term" value="F:oxidoreductase activity"/>
    <property type="evidence" value="ECO:0007669"/>
    <property type="project" value="UniProtKB-KW"/>
</dbReference>
<dbReference type="GeneID" id="54556995"/>
<accession>A0A6A6D2X0</accession>